<dbReference type="AlphaFoldDB" id="A0A915HMV1"/>
<evidence type="ECO:0000313" key="2">
    <source>
        <dbReference type="WBParaSite" id="nRc.2.0.1.t02677-RA"/>
    </source>
</evidence>
<proteinExistence type="predicted"/>
<dbReference type="WBParaSite" id="nRc.2.0.1.t02677-RA">
    <property type="protein sequence ID" value="nRc.2.0.1.t02677-RA"/>
    <property type="gene ID" value="nRc.2.0.1.g02677"/>
</dbReference>
<accession>A0A915HMV1</accession>
<sequence length="100" mass="11375">MWKTTKFVGGSHVENTFEEKTRDEDNYRLRRNSKPKRCVLVDLKGSKYQNFPAPCAGHGISEQPIKIRMMKCNLFPIPAQSAGKIFGLTLENINLSNGYL</sequence>
<name>A0A915HMV1_ROMCU</name>
<reference evidence="2" key="1">
    <citation type="submission" date="2022-11" db="UniProtKB">
        <authorList>
            <consortium name="WormBaseParasite"/>
        </authorList>
    </citation>
    <scope>IDENTIFICATION</scope>
</reference>
<protein>
    <submittedName>
        <fullName evidence="2">Uncharacterized protein</fullName>
    </submittedName>
</protein>
<dbReference type="Proteomes" id="UP000887565">
    <property type="component" value="Unplaced"/>
</dbReference>
<evidence type="ECO:0000313" key="1">
    <source>
        <dbReference type="Proteomes" id="UP000887565"/>
    </source>
</evidence>
<organism evidence="1 2">
    <name type="scientific">Romanomermis culicivorax</name>
    <name type="common">Nematode worm</name>
    <dbReference type="NCBI Taxonomy" id="13658"/>
    <lineage>
        <taxon>Eukaryota</taxon>
        <taxon>Metazoa</taxon>
        <taxon>Ecdysozoa</taxon>
        <taxon>Nematoda</taxon>
        <taxon>Enoplea</taxon>
        <taxon>Dorylaimia</taxon>
        <taxon>Mermithida</taxon>
        <taxon>Mermithoidea</taxon>
        <taxon>Mermithidae</taxon>
        <taxon>Romanomermis</taxon>
    </lineage>
</organism>
<keyword evidence="1" id="KW-1185">Reference proteome</keyword>